<dbReference type="PANTHER" id="PTHR10381:SF46">
    <property type="entry name" value="ATP-DEPENDENT CLP PROTEASE PROTEOLYTIC SUBUNIT-RELATED PROTEIN 2, CHLOROPLASTIC"/>
    <property type="match status" value="1"/>
</dbReference>
<feature type="active site" evidence="5">
    <location>
        <position position="141"/>
    </location>
</feature>
<dbReference type="GO" id="GO:0006515">
    <property type="term" value="P:protein quality control for misfolded or incompletely synthesized proteins"/>
    <property type="evidence" value="ECO:0007669"/>
    <property type="project" value="TreeGrafter"/>
</dbReference>
<dbReference type="GO" id="GO:0009368">
    <property type="term" value="C:endopeptidase Clp complex"/>
    <property type="evidence" value="ECO:0007669"/>
    <property type="project" value="TreeGrafter"/>
</dbReference>
<feature type="active site" evidence="6">
    <location>
        <position position="166"/>
    </location>
</feature>
<dbReference type="InterPro" id="IPR033135">
    <property type="entry name" value="ClpP_His_AS"/>
</dbReference>
<sequence length="246" mass="26868">MPRLLLLLAACVRHGAGFVPSRLPAHSARPAAAAASGLRMMPLGIPKVPYRMPGSQQADWVDIYNRMYRERIIFLGETIDDQIVNQIIAVMLFADSEDEKKPQYLYINSPGGSVTAGLALYDTMGHVSSDVITVNVGMAASMGSFILGAGTRGKRIALPHSKTMIHQPMGGARGQAEDIRVQAEQIMKIKASMVDEYAMMTGQTRERIEADLDRDNYMTAEMAKEYGLIDEVVDSIGTKGADKKFS</sequence>
<dbReference type="Pfam" id="PF00574">
    <property type="entry name" value="CLP_protease"/>
    <property type="match status" value="1"/>
</dbReference>
<evidence type="ECO:0000256" key="3">
    <source>
        <dbReference type="ARBA" id="ARBA00022801"/>
    </source>
</evidence>
<dbReference type="PROSITE" id="PS00381">
    <property type="entry name" value="CLP_PROTEASE_SER"/>
    <property type="match status" value="1"/>
</dbReference>
<comment type="similarity">
    <text evidence="1 8">Belongs to the peptidase S14 family.</text>
</comment>
<evidence type="ECO:0000256" key="1">
    <source>
        <dbReference type="ARBA" id="ARBA00007039"/>
    </source>
</evidence>
<dbReference type="InterPro" id="IPR023562">
    <property type="entry name" value="ClpP/TepA"/>
</dbReference>
<evidence type="ECO:0000256" key="8">
    <source>
        <dbReference type="RuleBase" id="RU003567"/>
    </source>
</evidence>
<dbReference type="PROSITE" id="PS00382">
    <property type="entry name" value="CLP_PROTEASE_HIS"/>
    <property type="match status" value="1"/>
</dbReference>
<dbReference type="HAMAP" id="MF_00444">
    <property type="entry name" value="ClpP"/>
    <property type="match status" value="1"/>
</dbReference>
<dbReference type="GO" id="GO:0051117">
    <property type="term" value="F:ATPase binding"/>
    <property type="evidence" value="ECO:0007669"/>
    <property type="project" value="TreeGrafter"/>
</dbReference>
<name>A0A7S0EQD3_9EUKA</name>
<protein>
    <recommendedName>
        <fullName evidence="8">ATP-dependent Clp protease proteolytic subunit</fullName>
        <ecNumber evidence="7">3.4.21.92</ecNumber>
    </recommendedName>
</protein>
<evidence type="ECO:0000256" key="5">
    <source>
        <dbReference type="PROSITE-ProRule" id="PRU10085"/>
    </source>
</evidence>
<organism evidence="10">
    <name type="scientific">Phaeocystis antarctica</name>
    <dbReference type="NCBI Taxonomy" id="33657"/>
    <lineage>
        <taxon>Eukaryota</taxon>
        <taxon>Haptista</taxon>
        <taxon>Haptophyta</taxon>
        <taxon>Prymnesiophyceae</taxon>
        <taxon>Phaeocystales</taxon>
        <taxon>Phaeocystaceae</taxon>
        <taxon>Phaeocystis</taxon>
    </lineage>
</organism>
<feature type="chain" id="PRO_5030807421" description="ATP-dependent Clp protease proteolytic subunit" evidence="9">
    <location>
        <begin position="18"/>
        <end position="246"/>
    </location>
</feature>
<dbReference type="InterPro" id="IPR001907">
    <property type="entry name" value="ClpP"/>
</dbReference>
<evidence type="ECO:0000256" key="9">
    <source>
        <dbReference type="SAM" id="SignalP"/>
    </source>
</evidence>
<dbReference type="PRINTS" id="PR00127">
    <property type="entry name" value="CLPPROTEASEP"/>
</dbReference>
<dbReference type="GO" id="GO:0004252">
    <property type="term" value="F:serine-type endopeptidase activity"/>
    <property type="evidence" value="ECO:0007669"/>
    <property type="project" value="UniProtKB-EC"/>
</dbReference>
<evidence type="ECO:0000256" key="4">
    <source>
        <dbReference type="ARBA" id="ARBA00022825"/>
    </source>
</evidence>
<dbReference type="NCBIfam" id="NF001368">
    <property type="entry name" value="PRK00277.1"/>
    <property type="match status" value="1"/>
</dbReference>
<keyword evidence="3 7" id="KW-0378">Hydrolase</keyword>
<keyword evidence="9" id="KW-0732">Signal</keyword>
<dbReference type="GO" id="GO:0004176">
    <property type="term" value="F:ATP-dependent peptidase activity"/>
    <property type="evidence" value="ECO:0007669"/>
    <property type="project" value="InterPro"/>
</dbReference>
<dbReference type="PANTHER" id="PTHR10381">
    <property type="entry name" value="ATP-DEPENDENT CLP PROTEASE PROTEOLYTIC SUBUNIT"/>
    <property type="match status" value="1"/>
</dbReference>
<keyword evidence="2 7" id="KW-0645">Protease</keyword>
<evidence type="ECO:0000256" key="7">
    <source>
        <dbReference type="RuleBase" id="RU000549"/>
    </source>
</evidence>
<evidence type="ECO:0000256" key="2">
    <source>
        <dbReference type="ARBA" id="ARBA00022670"/>
    </source>
</evidence>
<reference evidence="10" key="1">
    <citation type="submission" date="2021-01" db="EMBL/GenBank/DDBJ databases">
        <authorList>
            <person name="Corre E."/>
            <person name="Pelletier E."/>
            <person name="Niang G."/>
            <person name="Scheremetjew M."/>
            <person name="Finn R."/>
            <person name="Kale V."/>
            <person name="Holt S."/>
            <person name="Cochrane G."/>
            <person name="Meng A."/>
            <person name="Brown T."/>
            <person name="Cohen L."/>
        </authorList>
    </citation>
    <scope>NUCLEOTIDE SEQUENCE</scope>
    <source>
        <strain evidence="10">CCMP1374</strain>
    </source>
</reference>
<dbReference type="InterPro" id="IPR029045">
    <property type="entry name" value="ClpP/crotonase-like_dom_sf"/>
</dbReference>
<dbReference type="Gene3D" id="3.90.226.10">
    <property type="entry name" value="2-enoyl-CoA Hydratase, Chain A, domain 1"/>
    <property type="match status" value="1"/>
</dbReference>
<dbReference type="InterPro" id="IPR018215">
    <property type="entry name" value="ClpP_Ser_AS"/>
</dbReference>
<dbReference type="CDD" id="cd07017">
    <property type="entry name" value="S14_ClpP_2"/>
    <property type="match status" value="1"/>
</dbReference>
<evidence type="ECO:0000256" key="6">
    <source>
        <dbReference type="PROSITE-ProRule" id="PRU10086"/>
    </source>
</evidence>
<proteinExistence type="inferred from homology"/>
<dbReference type="SUPFAM" id="SSF52096">
    <property type="entry name" value="ClpP/crotonase"/>
    <property type="match status" value="1"/>
</dbReference>
<dbReference type="EC" id="3.4.21.92" evidence="7"/>
<evidence type="ECO:0000313" key="10">
    <source>
        <dbReference type="EMBL" id="CAD8491264.1"/>
    </source>
</evidence>
<accession>A0A7S0EQD3</accession>
<keyword evidence="4 7" id="KW-0720">Serine protease</keyword>
<dbReference type="AlphaFoldDB" id="A0A7S0EQD3"/>
<dbReference type="FunFam" id="3.90.226.10:FF:000002">
    <property type="entry name" value="ATP-dependent Clp protease proteolytic subunit"/>
    <property type="match status" value="1"/>
</dbReference>
<gene>
    <name evidence="10" type="ORF">PANT1444_LOCUS11548</name>
</gene>
<feature type="signal peptide" evidence="9">
    <location>
        <begin position="1"/>
        <end position="17"/>
    </location>
</feature>
<dbReference type="EMBL" id="HBEP01020538">
    <property type="protein sequence ID" value="CAD8491264.1"/>
    <property type="molecule type" value="Transcribed_RNA"/>
</dbReference>